<protein>
    <recommendedName>
        <fullName evidence="2">Metallo-beta-lactamase domain-containing protein</fullName>
    </recommendedName>
</protein>
<evidence type="ECO:0000256" key="1">
    <source>
        <dbReference type="SAM" id="MobiDB-lite"/>
    </source>
</evidence>
<dbReference type="Proteomes" id="UP000219042">
    <property type="component" value="Unassembled WGS sequence"/>
</dbReference>
<dbReference type="OrthoDB" id="418728at2"/>
<proteinExistence type="predicted"/>
<dbReference type="InterPro" id="IPR036866">
    <property type="entry name" value="RibonucZ/Hydroxyglut_hydro"/>
</dbReference>
<dbReference type="InterPro" id="IPR001279">
    <property type="entry name" value="Metallo-B-lactamas"/>
</dbReference>
<feature type="domain" description="Metallo-beta-lactamase" evidence="2">
    <location>
        <begin position="11"/>
        <end position="75"/>
    </location>
</feature>
<gene>
    <name evidence="3" type="ORF">SAMN05421731_10618</name>
</gene>
<reference evidence="4" key="1">
    <citation type="submission" date="2016-09" db="EMBL/GenBank/DDBJ databases">
        <authorList>
            <person name="Varghese N."/>
            <person name="Submissions S."/>
        </authorList>
    </citation>
    <scope>NUCLEOTIDE SEQUENCE [LARGE SCALE GENOMIC DNA]</scope>
    <source>
        <strain evidence="4">ANC 4466</strain>
    </source>
</reference>
<evidence type="ECO:0000313" key="3">
    <source>
        <dbReference type="EMBL" id="SNX45783.1"/>
    </source>
</evidence>
<dbReference type="AlphaFoldDB" id="A0A240EBZ3"/>
<organism evidence="3 4">
    <name type="scientific">Acinetobacter puyangensis</name>
    <dbReference type="NCBI Taxonomy" id="1096779"/>
    <lineage>
        <taxon>Bacteria</taxon>
        <taxon>Pseudomonadati</taxon>
        <taxon>Pseudomonadota</taxon>
        <taxon>Gammaproteobacteria</taxon>
        <taxon>Moraxellales</taxon>
        <taxon>Moraxellaceae</taxon>
        <taxon>Acinetobacter</taxon>
    </lineage>
</organism>
<dbReference type="Gene3D" id="3.60.15.10">
    <property type="entry name" value="Ribonuclease Z/Hydroxyacylglutathione hydrolase-like"/>
    <property type="match status" value="1"/>
</dbReference>
<dbReference type="PANTHER" id="PTHR30619">
    <property type="entry name" value="DNA INTERNALIZATION/COMPETENCE PROTEIN COMEC/REC2"/>
    <property type="match status" value="1"/>
</dbReference>
<dbReference type="InterPro" id="IPR052159">
    <property type="entry name" value="Competence_DNA_uptake"/>
</dbReference>
<sequence>MLKIHVIDAAHGDCILLYFDHSKILIDCGPKSFKARRGVLANIEKILGGNSVIDIAIVTHNDDDHIGGFEFLLDTPIKINTIIFNSLQDIPDIIKSSQKQISYNQDNILRQKLLEERGIQIQCLTRNSTPLIFRDIKLIAITPTVETLERMLKDADAKKEREEKKKKPKQISSSITEEIKPANALQKIQSDQDVFTKDTSITNKSSIGLVVEYRGFSGLFLGDAHAEDVIEGLKIAGFGNHQFDVVKISHHGSERNTNIELLKLLGKTEYILCADNETHHKHPNNTTLARILSLDKNQTLHLSSNNPSLSAKIDDFKSLGFSINETYPTNGVNTLCYEYK</sequence>
<dbReference type="SUPFAM" id="SSF56281">
    <property type="entry name" value="Metallo-hydrolase/oxidoreductase"/>
    <property type="match status" value="1"/>
</dbReference>
<keyword evidence="4" id="KW-1185">Reference proteome</keyword>
<evidence type="ECO:0000313" key="4">
    <source>
        <dbReference type="Proteomes" id="UP000219042"/>
    </source>
</evidence>
<evidence type="ECO:0000259" key="2">
    <source>
        <dbReference type="Pfam" id="PF00753"/>
    </source>
</evidence>
<accession>A0A240EBZ3</accession>
<name>A0A240EBZ3_9GAMM</name>
<dbReference type="RefSeq" id="WP_097079549.1">
    <property type="nucleotide sequence ID" value="NZ_BAABHT010000003.1"/>
</dbReference>
<feature type="compositionally biased region" description="Basic and acidic residues" evidence="1">
    <location>
        <begin position="155"/>
        <end position="165"/>
    </location>
</feature>
<feature type="region of interest" description="Disordered" evidence="1">
    <location>
        <begin position="155"/>
        <end position="176"/>
    </location>
</feature>
<dbReference type="Pfam" id="PF00753">
    <property type="entry name" value="Lactamase_B"/>
    <property type="match status" value="1"/>
</dbReference>
<dbReference type="PANTHER" id="PTHR30619:SF1">
    <property type="entry name" value="RECOMBINATION PROTEIN 2"/>
    <property type="match status" value="1"/>
</dbReference>
<dbReference type="EMBL" id="OANT01000006">
    <property type="protein sequence ID" value="SNX45783.1"/>
    <property type="molecule type" value="Genomic_DNA"/>
</dbReference>